<keyword evidence="1" id="KW-0732">Signal</keyword>
<evidence type="ECO:0000313" key="2">
    <source>
        <dbReference type="EMBL" id="GGA82477.1"/>
    </source>
</evidence>
<dbReference type="Proteomes" id="UP000607559">
    <property type="component" value="Unassembled WGS sequence"/>
</dbReference>
<evidence type="ECO:0000313" key="3">
    <source>
        <dbReference type="Proteomes" id="UP000607559"/>
    </source>
</evidence>
<protein>
    <submittedName>
        <fullName evidence="2">Uncharacterized protein</fullName>
    </submittedName>
</protein>
<organism evidence="2 3">
    <name type="scientific">Puia dinghuensis</name>
    <dbReference type="NCBI Taxonomy" id="1792502"/>
    <lineage>
        <taxon>Bacteria</taxon>
        <taxon>Pseudomonadati</taxon>
        <taxon>Bacteroidota</taxon>
        <taxon>Chitinophagia</taxon>
        <taxon>Chitinophagales</taxon>
        <taxon>Chitinophagaceae</taxon>
        <taxon>Puia</taxon>
    </lineage>
</organism>
<dbReference type="AlphaFoldDB" id="A0A8J2U6U7"/>
<feature type="chain" id="PRO_5035323261" evidence="1">
    <location>
        <begin position="20"/>
        <end position="354"/>
    </location>
</feature>
<name>A0A8J2U6U7_9BACT</name>
<accession>A0A8J2U6U7</accession>
<dbReference type="EMBL" id="BMJC01000001">
    <property type="protein sequence ID" value="GGA82477.1"/>
    <property type="molecule type" value="Genomic_DNA"/>
</dbReference>
<feature type="signal peptide" evidence="1">
    <location>
        <begin position="1"/>
        <end position="19"/>
    </location>
</feature>
<keyword evidence="3" id="KW-1185">Reference proteome</keyword>
<dbReference type="RefSeq" id="WP_188927582.1">
    <property type="nucleotide sequence ID" value="NZ_BMJC01000001.1"/>
</dbReference>
<sequence length="354" mass="39145">MRRLLYICAFLAVHGALSAQTVSGSWYGHADVEMAGIHNNYLTELIIRQKGTRVDGIFGYYFRDKYQSFFIHGRYDPKSRQITILNIPMIYYGSVSTLNSVDCNTHFKGILLTSRAGSSVKGFLLHDAKYRYTCPDIKVSYILDKSDNQTDSTISAGLASARIWKPQEDDLVVDAVQAATPAQPTVSLPPPAEQKATTDSAQTTIAPAKATVAAPPADPEKEDNKKIVESFVKRKSVLKRVLEVESDSVRLSFYDNGEIDGDSISVFVNGQLAVIHKELAAKAFNLFLRLDSTRDINEVGMYAENLGRIPPNTALMVVTDGKNRYEVFMSSSFTENATIQLKRKKSALAATQQP</sequence>
<reference evidence="2" key="1">
    <citation type="journal article" date="2014" name="Int. J. Syst. Evol. Microbiol.">
        <title>Complete genome sequence of Corynebacterium casei LMG S-19264T (=DSM 44701T), isolated from a smear-ripened cheese.</title>
        <authorList>
            <consortium name="US DOE Joint Genome Institute (JGI-PGF)"/>
            <person name="Walter F."/>
            <person name="Albersmeier A."/>
            <person name="Kalinowski J."/>
            <person name="Ruckert C."/>
        </authorList>
    </citation>
    <scope>NUCLEOTIDE SEQUENCE</scope>
    <source>
        <strain evidence="2">CGMCC 1.15448</strain>
    </source>
</reference>
<comment type="caution">
    <text evidence="2">The sequence shown here is derived from an EMBL/GenBank/DDBJ whole genome shotgun (WGS) entry which is preliminary data.</text>
</comment>
<reference evidence="2" key="2">
    <citation type="submission" date="2020-09" db="EMBL/GenBank/DDBJ databases">
        <authorList>
            <person name="Sun Q."/>
            <person name="Zhou Y."/>
        </authorList>
    </citation>
    <scope>NUCLEOTIDE SEQUENCE</scope>
    <source>
        <strain evidence="2">CGMCC 1.15448</strain>
    </source>
</reference>
<evidence type="ECO:0000256" key="1">
    <source>
        <dbReference type="SAM" id="SignalP"/>
    </source>
</evidence>
<proteinExistence type="predicted"/>
<gene>
    <name evidence="2" type="ORF">GCM10011511_01810</name>
</gene>